<gene>
    <name evidence="8" type="ORF">GPA27_26165</name>
</gene>
<evidence type="ECO:0000256" key="3">
    <source>
        <dbReference type="ARBA" id="ARBA00022723"/>
    </source>
</evidence>
<feature type="domain" description="Radical SAM core" evidence="7">
    <location>
        <begin position="195"/>
        <end position="422"/>
    </location>
</feature>
<evidence type="ECO:0000313" key="9">
    <source>
        <dbReference type="Proteomes" id="UP000634522"/>
    </source>
</evidence>
<dbReference type="SFLD" id="SFLDS00029">
    <property type="entry name" value="Radical_SAM"/>
    <property type="match status" value="1"/>
</dbReference>
<organism evidence="8 9">
    <name type="scientific">Aromatoleum toluolicum</name>
    <dbReference type="NCBI Taxonomy" id="90060"/>
    <lineage>
        <taxon>Bacteria</taxon>
        <taxon>Pseudomonadati</taxon>
        <taxon>Pseudomonadota</taxon>
        <taxon>Betaproteobacteria</taxon>
        <taxon>Rhodocyclales</taxon>
        <taxon>Rhodocyclaceae</taxon>
        <taxon>Aromatoleum</taxon>
    </lineage>
</organism>
<dbReference type="InterPro" id="IPR051198">
    <property type="entry name" value="BchE-like"/>
</dbReference>
<dbReference type="InterPro" id="IPR023404">
    <property type="entry name" value="rSAM_horseshoe"/>
</dbReference>
<evidence type="ECO:0000256" key="2">
    <source>
        <dbReference type="ARBA" id="ARBA00022691"/>
    </source>
</evidence>
<sequence>MTGSGHPVVVLRVDREAGRHTGHPRHLHPALDLMYVQAGLEEALKVAVPLLDGWLGDFSVDAFVARVLALKPRVAVIRGVTWCLEESVRVAAALRAAGVVTIAVGQQVQHVARTRFHGWSEAYDLAVAGEPEEEAVRLAQRVLAGEELAALREECRLRMDGGEVVLVGAPDALPRPRFGRDALKAYAFPFPVRGRPAARWGYVLTAWGCPRPCRHCTAIVRKSVGRDLRVRSLGDVVDEVLALKAAGAQAIAFEDDSLLVHRGRFLQLADELVRRGVELPWMANARPDELDEERVAAAAAAGAVLLKVGVDSGSARLIERLGKTADGAGWVAATESAFERLDRAGIGSVALFMVGMPDETEGDAADTLALARRISPDYLQMQIYRPYPDVPLWGELPQQLRTHGAEYHYLTPASSCSRIPPAALTALQRRFYRTFYLRPGFVARHLARHWRHYLSVTGLARAPGALAYLLRGA</sequence>
<evidence type="ECO:0000256" key="1">
    <source>
        <dbReference type="ARBA" id="ARBA00001966"/>
    </source>
</evidence>
<dbReference type="Gene3D" id="3.80.30.20">
    <property type="entry name" value="tm_1862 like domain"/>
    <property type="match status" value="1"/>
</dbReference>
<reference evidence="8 9" key="1">
    <citation type="submission" date="2019-12" db="EMBL/GenBank/DDBJ databases">
        <title>Comparative genomics gives insights into the taxonomy of the Azoarcus-Aromatoleum group and reveals separate origins of nif in the plant-associated Azoarcus and non-plant-associated Aromatoleum sub-groups.</title>
        <authorList>
            <person name="Lafos M."/>
            <person name="Maluk M."/>
            <person name="Batista M."/>
            <person name="Junghare M."/>
            <person name="Carmona M."/>
            <person name="Faoro H."/>
            <person name="Cruz L.M."/>
            <person name="Battistoni F."/>
            <person name="De Souza E."/>
            <person name="Pedrosa F."/>
            <person name="Chen W.-M."/>
            <person name="Poole P.S."/>
            <person name="Dixon R.A."/>
            <person name="James E.K."/>
        </authorList>
    </citation>
    <scope>NUCLEOTIDE SEQUENCE [LARGE SCALE GENOMIC DNA]</scope>
    <source>
        <strain evidence="8 9">T</strain>
    </source>
</reference>
<dbReference type="SMART" id="SM00729">
    <property type="entry name" value="Elp3"/>
    <property type="match status" value="1"/>
</dbReference>
<proteinExistence type="predicted"/>
<evidence type="ECO:0000313" key="8">
    <source>
        <dbReference type="EMBL" id="NMG00872.1"/>
    </source>
</evidence>
<dbReference type="PROSITE" id="PS51918">
    <property type="entry name" value="RADICAL_SAM"/>
    <property type="match status" value="1"/>
</dbReference>
<protein>
    <submittedName>
        <fullName evidence="8">Radical SAM protein</fullName>
    </submittedName>
</protein>
<keyword evidence="5" id="KW-0411">Iron-sulfur</keyword>
<dbReference type="SUPFAM" id="SSF102114">
    <property type="entry name" value="Radical SAM enzymes"/>
    <property type="match status" value="1"/>
</dbReference>
<keyword evidence="3" id="KW-0479">Metal-binding</keyword>
<dbReference type="Pfam" id="PF04055">
    <property type="entry name" value="Radical_SAM"/>
    <property type="match status" value="1"/>
</dbReference>
<dbReference type="SFLD" id="SFLDG01082">
    <property type="entry name" value="B12-binding_domain_containing"/>
    <property type="match status" value="1"/>
</dbReference>
<comment type="caution">
    <text evidence="8">The sequence shown here is derived from an EMBL/GenBank/DDBJ whole genome shotgun (WGS) entry which is preliminary data.</text>
</comment>
<evidence type="ECO:0000259" key="6">
    <source>
        <dbReference type="PROSITE" id="PS51332"/>
    </source>
</evidence>
<comment type="cofactor">
    <cofactor evidence="1">
        <name>[4Fe-4S] cluster</name>
        <dbReference type="ChEBI" id="CHEBI:49883"/>
    </cofactor>
</comment>
<evidence type="ECO:0000256" key="4">
    <source>
        <dbReference type="ARBA" id="ARBA00023004"/>
    </source>
</evidence>
<evidence type="ECO:0000256" key="5">
    <source>
        <dbReference type="ARBA" id="ARBA00023014"/>
    </source>
</evidence>
<keyword evidence="9" id="KW-1185">Reference proteome</keyword>
<keyword evidence="4" id="KW-0408">Iron</keyword>
<dbReference type="RefSeq" id="WP_169143379.1">
    <property type="nucleotide sequence ID" value="NZ_WTVS01000106.1"/>
</dbReference>
<dbReference type="PROSITE" id="PS51332">
    <property type="entry name" value="B12_BINDING"/>
    <property type="match status" value="1"/>
</dbReference>
<name>A0ABX1NNI8_9RHOO</name>
<feature type="domain" description="B12-binding" evidence="6">
    <location>
        <begin position="10"/>
        <end position="149"/>
    </location>
</feature>
<dbReference type="PANTHER" id="PTHR43409">
    <property type="entry name" value="ANAEROBIC MAGNESIUM-PROTOPORPHYRIN IX MONOMETHYL ESTER CYCLASE-RELATED"/>
    <property type="match status" value="1"/>
</dbReference>
<dbReference type="InterPro" id="IPR007197">
    <property type="entry name" value="rSAM"/>
</dbReference>
<dbReference type="CDD" id="cd01335">
    <property type="entry name" value="Radical_SAM"/>
    <property type="match status" value="1"/>
</dbReference>
<evidence type="ECO:0000259" key="7">
    <source>
        <dbReference type="PROSITE" id="PS51918"/>
    </source>
</evidence>
<accession>A0ABX1NNI8</accession>
<keyword evidence="2" id="KW-0949">S-adenosyl-L-methionine</keyword>
<dbReference type="InterPro" id="IPR006638">
    <property type="entry name" value="Elp3/MiaA/NifB-like_rSAM"/>
</dbReference>
<dbReference type="InterPro" id="IPR058240">
    <property type="entry name" value="rSAM_sf"/>
</dbReference>
<dbReference type="EMBL" id="WTVS01000106">
    <property type="protein sequence ID" value="NMG00872.1"/>
    <property type="molecule type" value="Genomic_DNA"/>
</dbReference>
<dbReference type="PANTHER" id="PTHR43409:SF7">
    <property type="entry name" value="BLL1977 PROTEIN"/>
    <property type="match status" value="1"/>
</dbReference>
<dbReference type="Proteomes" id="UP000634522">
    <property type="component" value="Unassembled WGS sequence"/>
</dbReference>
<dbReference type="InterPro" id="IPR006158">
    <property type="entry name" value="Cobalamin-bd"/>
</dbReference>